<gene>
    <name evidence="2" type="primary">rplE</name>
    <name evidence="2" type="ORF">UU77_C0028G0001</name>
</gene>
<comment type="caution">
    <text evidence="2">The sequence shown here is derived from an EMBL/GenBank/DDBJ whole genome shotgun (WGS) entry which is preliminary data.</text>
</comment>
<reference evidence="2 3" key="1">
    <citation type="journal article" date="2015" name="Nature">
        <title>rRNA introns, odd ribosomes, and small enigmatic genomes across a large radiation of phyla.</title>
        <authorList>
            <person name="Brown C.T."/>
            <person name="Hug L.A."/>
            <person name="Thomas B.C."/>
            <person name="Sharon I."/>
            <person name="Castelle C.J."/>
            <person name="Singh A."/>
            <person name="Wilkins M.J."/>
            <person name="Williams K.H."/>
            <person name="Banfield J.F."/>
        </authorList>
    </citation>
    <scope>NUCLEOTIDE SEQUENCE [LARGE SCALE GENOMIC DNA]</scope>
</reference>
<sequence>MKMKETYQKTIAPKLMKEFKLSNIMEVPRLKKISVNSGMGSYRDSREAV</sequence>
<feature type="non-terminal residue" evidence="2">
    <location>
        <position position="49"/>
    </location>
</feature>
<keyword evidence="2" id="KW-0689">Ribosomal protein</keyword>
<dbReference type="Proteomes" id="UP000034507">
    <property type="component" value="Unassembled WGS sequence"/>
</dbReference>
<name>A0A0G0X7S8_UNCKA</name>
<protein>
    <recommendedName>
        <fullName evidence="1">50S ribosomal protein L5</fullName>
    </recommendedName>
</protein>
<dbReference type="InterPro" id="IPR022803">
    <property type="entry name" value="Ribosomal_uL5_dom_sf"/>
</dbReference>
<dbReference type="SUPFAM" id="SSF55282">
    <property type="entry name" value="RL5-like"/>
    <property type="match status" value="1"/>
</dbReference>
<evidence type="ECO:0000313" key="3">
    <source>
        <dbReference type="Proteomes" id="UP000034507"/>
    </source>
</evidence>
<evidence type="ECO:0000256" key="1">
    <source>
        <dbReference type="ARBA" id="ARBA00035461"/>
    </source>
</evidence>
<dbReference type="AlphaFoldDB" id="A0A0G0X7S8"/>
<proteinExistence type="predicted"/>
<keyword evidence="2" id="KW-0687">Ribonucleoprotein</keyword>
<dbReference type="EMBL" id="LCBX01000028">
    <property type="protein sequence ID" value="KKS20467.1"/>
    <property type="molecule type" value="Genomic_DNA"/>
</dbReference>
<accession>A0A0G0X7S8</accession>
<organism evidence="2 3">
    <name type="scientific">candidate division WWE3 bacterium GW2011_GWC1_41_7</name>
    <dbReference type="NCBI Taxonomy" id="1619119"/>
    <lineage>
        <taxon>Bacteria</taxon>
        <taxon>Katanobacteria</taxon>
    </lineage>
</organism>
<dbReference type="GO" id="GO:0005840">
    <property type="term" value="C:ribosome"/>
    <property type="evidence" value="ECO:0007669"/>
    <property type="project" value="UniProtKB-KW"/>
</dbReference>
<dbReference type="Gene3D" id="3.30.1440.10">
    <property type="match status" value="1"/>
</dbReference>
<evidence type="ECO:0000313" key="2">
    <source>
        <dbReference type="EMBL" id="KKS20467.1"/>
    </source>
</evidence>